<dbReference type="OrthoDB" id="2448769at2759"/>
<evidence type="ECO:0000313" key="7">
    <source>
        <dbReference type="Proteomes" id="UP000807716"/>
    </source>
</evidence>
<reference evidence="6" key="1">
    <citation type="journal article" date="2020" name="Fungal Divers.">
        <title>Resolving the Mortierellaceae phylogeny through synthesis of multi-gene phylogenetics and phylogenomics.</title>
        <authorList>
            <person name="Vandepol N."/>
            <person name="Liber J."/>
            <person name="Desiro A."/>
            <person name="Na H."/>
            <person name="Kennedy M."/>
            <person name="Barry K."/>
            <person name="Grigoriev I.V."/>
            <person name="Miller A.N."/>
            <person name="O'Donnell K."/>
            <person name="Stajich J.E."/>
            <person name="Bonito G."/>
        </authorList>
    </citation>
    <scope>NUCLEOTIDE SEQUENCE</scope>
    <source>
        <strain evidence="6">BC1065</strain>
    </source>
</reference>
<keyword evidence="4" id="KW-1133">Transmembrane helix</keyword>
<evidence type="ECO:0000256" key="4">
    <source>
        <dbReference type="ARBA" id="ARBA00022989"/>
    </source>
</evidence>
<dbReference type="Proteomes" id="UP000807716">
    <property type="component" value="Unassembled WGS sequence"/>
</dbReference>
<evidence type="ECO:0000256" key="3">
    <source>
        <dbReference type="ARBA" id="ARBA00022692"/>
    </source>
</evidence>
<comment type="subcellular location">
    <subcellularLocation>
        <location evidence="1">Membrane</location>
        <topology evidence="1">Multi-pass membrane protein</topology>
    </subcellularLocation>
</comment>
<dbReference type="EMBL" id="JAAAJB010000193">
    <property type="protein sequence ID" value="KAG0262239.1"/>
    <property type="molecule type" value="Genomic_DNA"/>
</dbReference>
<dbReference type="AlphaFoldDB" id="A0A9P6U7C2"/>
<accession>A0A9P6U7C2</accession>
<evidence type="ECO:0000256" key="2">
    <source>
        <dbReference type="ARBA" id="ARBA00007262"/>
    </source>
</evidence>
<evidence type="ECO:0000313" key="6">
    <source>
        <dbReference type="EMBL" id="KAG0262239.1"/>
    </source>
</evidence>
<dbReference type="PANTHER" id="PTHR16932">
    <property type="entry name" value="INTERFERON ALPHA-INDUCIBLE PROTEIN 27"/>
    <property type="match status" value="1"/>
</dbReference>
<dbReference type="PANTHER" id="PTHR16932:SF18">
    <property type="entry name" value="INTERFERON, ALPHA-INDUCIBLE PROTEIN 27-LIKE 2"/>
    <property type="match status" value="1"/>
</dbReference>
<sequence>MDFVKSFSWNTTAIPDTVKGAVAGVAAVQAVVVGVSLLGFGPAGIVAGSAAASFMSTYGGAVTAGSLCATAQSIGAAGASTVAYGVAGGIGGLASAVVPKVGSLWNSTRAAFGG</sequence>
<comment type="caution">
    <text evidence="6">The sequence shown here is derived from an EMBL/GenBank/DDBJ whole genome shotgun (WGS) entry which is preliminary data.</text>
</comment>
<dbReference type="Pfam" id="PF06140">
    <property type="entry name" value="Ifi-6-16"/>
    <property type="match status" value="1"/>
</dbReference>
<keyword evidence="5" id="KW-0472">Membrane</keyword>
<dbReference type="InterPro" id="IPR038213">
    <property type="entry name" value="IFI6/IFI27-like_sf"/>
</dbReference>
<keyword evidence="7" id="KW-1185">Reference proteome</keyword>
<evidence type="ECO:0000256" key="1">
    <source>
        <dbReference type="ARBA" id="ARBA00004141"/>
    </source>
</evidence>
<name>A0A9P6U7C2_9FUNG</name>
<protein>
    <submittedName>
        <fullName evidence="6">Uncharacterized protein</fullName>
    </submittedName>
</protein>
<evidence type="ECO:0000256" key="5">
    <source>
        <dbReference type="ARBA" id="ARBA00023136"/>
    </source>
</evidence>
<keyword evidence="3" id="KW-0812">Transmembrane</keyword>
<dbReference type="GO" id="GO:0016020">
    <property type="term" value="C:membrane"/>
    <property type="evidence" value="ECO:0007669"/>
    <property type="project" value="UniProtKB-SubCell"/>
</dbReference>
<proteinExistence type="inferred from homology"/>
<organism evidence="6 7">
    <name type="scientific">Actinomortierella ambigua</name>
    <dbReference type="NCBI Taxonomy" id="1343610"/>
    <lineage>
        <taxon>Eukaryota</taxon>
        <taxon>Fungi</taxon>
        <taxon>Fungi incertae sedis</taxon>
        <taxon>Mucoromycota</taxon>
        <taxon>Mortierellomycotina</taxon>
        <taxon>Mortierellomycetes</taxon>
        <taxon>Mortierellales</taxon>
        <taxon>Mortierellaceae</taxon>
        <taxon>Actinomortierella</taxon>
    </lineage>
</organism>
<comment type="similarity">
    <text evidence="2">Belongs to the IFI6/IFI27 family.</text>
</comment>
<dbReference type="InterPro" id="IPR009311">
    <property type="entry name" value="IFI6/IFI27-like"/>
</dbReference>
<dbReference type="Gene3D" id="6.10.110.10">
    <property type="match status" value="1"/>
</dbReference>
<gene>
    <name evidence="6" type="ORF">DFQ27_002466</name>
</gene>